<dbReference type="PROSITE" id="PS50157">
    <property type="entry name" value="ZINC_FINGER_C2H2_2"/>
    <property type="match status" value="1"/>
</dbReference>
<protein>
    <recommendedName>
        <fullName evidence="3">C2H2-type domain-containing protein</fullName>
    </recommendedName>
</protein>
<proteinExistence type="predicted"/>
<keyword evidence="5" id="KW-1185">Reference proteome</keyword>
<evidence type="ECO:0000313" key="5">
    <source>
        <dbReference type="Proteomes" id="UP001458880"/>
    </source>
</evidence>
<organism evidence="4 5">
    <name type="scientific">Popillia japonica</name>
    <name type="common">Japanese beetle</name>
    <dbReference type="NCBI Taxonomy" id="7064"/>
    <lineage>
        <taxon>Eukaryota</taxon>
        <taxon>Metazoa</taxon>
        <taxon>Ecdysozoa</taxon>
        <taxon>Arthropoda</taxon>
        <taxon>Hexapoda</taxon>
        <taxon>Insecta</taxon>
        <taxon>Pterygota</taxon>
        <taxon>Neoptera</taxon>
        <taxon>Endopterygota</taxon>
        <taxon>Coleoptera</taxon>
        <taxon>Polyphaga</taxon>
        <taxon>Scarabaeiformia</taxon>
        <taxon>Scarabaeidae</taxon>
        <taxon>Rutelinae</taxon>
        <taxon>Popillia</taxon>
    </lineage>
</organism>
<sequence length="111" mass="12548">MSENENNIQSKEVAPQRTPKLKNDTVFKSKPKLYNLLECNNCTVKFKSPAGLRKHKQLNHQANEENTSKECKPKAKKKLVKTIGEAHSGVPPNPKLKKVFQGLKAKLENIK</sequence>
<dbReference type="InterPro" id="IPR013087">
    <property type="entry name" value="Znf_C2H2_type"/>
</dbReference>
<keyword evidence="1" id="KW-0479">Metal-binding</keyword>
<keyword evidence="1" id="KW-0863">Zinc-finger</keyword>
<reference evidence="4 5" key="1">
    <citation type="journal article" date="2024" name="BMC Genomics">
        <title>De novo assembly and annotation of Popillia japonica's genome with initial clues to its potential as an invasive pest.</title>
        <authorList>
            <person name="Cucini C."/>
            <person name="Boschi S."/>
            <person name="Funari R."/>
            <person name="Cardaioli E."/>
            <person name="Iannotti N."/>
            <person name="Marturano G."/>
            <person name="Paoli F."/>
            <person name="Bruttini M."/>
            <person name="Carapelli A."/>
            <person name="Frati F."/>
            <person name="Nardi F."/>
        </authorList>
    </citation>
    <scope>NUCLEOTIDE SEQUENCE [LARGE SCALE GENOMIC DNA]</scope>
    <source>
        <strain evidence="4">DMR45628</strain>
    </source>
</reference>
<dbReference type="PROSITE" id="PS00028">
    <property type="entry name" value="ZINC_FINGER_C2H2_1"/>
    <property type="match status" value="1"/>
</dbReference>
<evidence type="ECO:0000256" key="1">
    <source>
        <dbReference type="PROSITE-ProRule" id="PRU00042"/>
    </source>
</evidence>
<comment type="caution">
    <text evidence="4">The sequence shown here is derived from an EMBL/GenBank/DDBJ whole genome shotgun (WGS) entry which is preliminary data.</text>
</comment>
<dbReference type="AlphaFoldDB" id="A0AAW1JXE0"/>
<evidence type="ECO:0000256" key="2">
    <source>
        <dbReference type="SAM" id="MobiDB-lite"/>
    </source>
</evidence>
<accession>A0AAW1JXE0</accession>
<evidence type="ECO:0000259" key="3">
    <source>
        <dbReference type="PROSITE" id="PS50157"/>
    </source>
</evidence>
<dbReference type="GO" id="GO:0008270">
    <property type="term" value="F:zinc ion binding"/>
    <property type="evidence" value="ECO:0007669"/>
    <property type="project" value="UniProtKB-KW"/>
</dbReference>
<evidence type="ECO:0000313" key="4">
    <source>
        <dbReference type="EMBL" id="KAK9709264.1"/>
    </source>
</evidence>
<feature type="region of interest" description="Disordered" evidence="2">
    <location>
        <begin position="1"/>
        <end position="25"/>
    </location>
</feature>
<dbReference type="EMBL" id="JASPKY010000313">
    <property type="protein sequence ID" value="KAK9709264.1"/>
    <property type="molecule type" value="Genomic_DNA"/>
</dbReference>
<dbReference type="Proteomes" id="UP001458880">
    <property type="component" value="Unassembled WGS sequence"/>
</dbReference>
<name>A0AAW1JXE0_POPJA</name>
<gene>
    <name evidence="4" type="ORF">QE152_g26725</name>
</gene>
<feature type="domain" description="C2H2-type" evidence="3">
    <location>
        <begin position="37"/>
        <end position="65"/>
    </location>
</feature>
<feature type="compositionally biased region" description="Polar residues" evidence="2">
    <location>
        <begin position="1"/>
        <end position="10"/>
    </location>
</feature>
<keyword evidence="1" id="KW-0862">Zinc</keyword>